<dbReference type="PANTHER" id="PTHR12558:SF13">
    <property type="entry name" value="CELL DIVISION CYCLE PROTEIN 27 HOMOLOG"/>
    <property type="match status" value="1"/>
</dbReference>
<reference evidence="2 3" key="1">
    <citation type="submission" date="2018-05" db="EMBL/GenBank/DDBJ databases">
        <title>Genomic Encyclopedia of Archaeal and Bacterial Type Strains, Phase II (KMG-II): from individual species to whole genera.</title>
        <authorList>
            <person name="Goeker M."/>
        </authorList>
    </citation>
    <scope>NUCLEOTIDE SEQUENCE [LARGE SCALE GENOMIC DNA]</scope>
    <source>
        <strain evidence="2 3">DSM 22214</strain>
    </source>
</reference>
<organism evidence="2 3">
    <name type="scientific">Arcicella aurantiaca</name>
    <dbReference type="NCBI Taxonomy" id="591202"/>
    <lineage>
        <taxon>Bacteria</taxon>
        <taxon>Pseudomonadati</taxon>
        <taxon>Bacteroidota</taxon>
        <taxon>Cytophagia</taxon>
        <taxon>Cytophagales</taxon>
        <taxon>Flectobacillaceae</taxon>
        <taxon>Arcicella</taxon>
    </lineage>
</organism>
<dbReference type="PANTHER" id="PTHR12558">
    <property type="entry name" value="CELL DIVISION CYCLE 16,23,27"/>
    <property type="match status" value="1"/>
</dbReference>
<comment type="caution">
    <text evidence="2">The sequence shown here is derived from an EMBL/GenBank/DDBJ whole genome shotgun (WGS) entry which is preliminary data.</text>
</comment>
<feature type="chain" id="PRO_5016428876" evidence="1">
    <location>
        <begin position="22"/>
        <end position="414"/>
    </location>
</feature>
<proteinExistence type="predicted"/>
<dbReference type="InterPro" id="IPR011990">
    <property type="entry name" value="TPR-like_helical_dom_sf"/>
</dbReference>
<evidence type="ECO:0000313" key="2">
    <source>
        <dbReference type="EMBL" id="PWK27446.1"/>
    </source>
</evidence>
<evidence type="ECO:0000313" key="3">
    <source>
        <dbReference type="Proteomes" id="UP000245489"/>
    </source>
</evidence>
<dbReference type="AlphaFoldDB" id="A0A316EBW7"/>
<dbReference type="RefSeq" id="WP_109742517.1">
    <property type="nucleotide sequence ID" value="NZ_QGGO01000007.1"/>
</dbReference>
<dbReference type="Gene3D" id="1.25.40.10">
    <property type="entry name" value="Tetratricopeptide repeat domain"/>
    <property type="match status" value="1"/>
</dbReference>
<dbReference type="Pfam" id="PF13174">
    <property type="entry name" value="TPR_6"/>
    <property type="match status" value="1"/>
</dbReference>
<dbReference type="SUPFAM" id="SSF48452">
    <property type="entry name" value="TPR-like"/>
    <property type="match status" value="1"/>
</dbReference>
<dbReference type="InterPro" id="IPR019734">
    <property type="entry name" value="TPR_rpt"/>
</dbReference>
<name>A0A316EBW7_9BACT</name>
<dbReference type="Proteomes" id="UP000245489">
    <property type="component" value="Unassembled WGS sequence"/>
</dbReference>
<keyword evidence="1" id="KW-0732">Signal</keyword>
<gene>
    <name evidence="2" type="ORF">LV89_01760</name>
</gene>
<feature type="signal peptide" evidence="1">
    <location>
        <begin position="1"/>
        <end position="21"/>
    </location>
</feature>
<dbReference type="OrthoDB" id="9810596at2"/>
<sequence>MKNLHIILLIICCLFSVRLFAQNENNSINDLIQKGQYAQALSYLEKLNIGDSTQSEILQKQALCNFKLGRLSQAKKLYYSALSKSPFSAEILLQIAVVAEKDYSLVETLKTFQRLNQLDSTNTYYLKELARINARMERAKLGISYLQKAIEIDNKDIESVVSLANLYLNDSKDDLAEPLIIKGFELDSSSIKVRHLRSRLFYRKSDFYGVKNDLLFTMSLGDSTSFYQRLLGTAFYQMDSIPQAIAVFNRLLKIGEDTENVRAGLAFAQLKSTENNVDILRESTDNFYLAIDLGKSDRLTDYELGLADISDKLGQTETAIHRFHNLVNSRPKATFRLAEIYEKKKNDKEMSLIFYQEYLRVCRTMKKPNADCNFVDLANRRIANLKTNKPTEIPKVIVAKDSVEMVVDTVRNDE</sequence>
<protein>
    <submittedName>
        <fullName evidence="2">Uncharacterized protein</fullName>
    </submittedName>
</protein>
<dbReference type="EMBL" id="QGGO01000007">
    <property type="protein sequence ID" value="PWK27446.1"/>
    <property type="molecule type" value="Genomic_DNA"/>
</dbReference>
<dbReference type="SMART" id="SM00028">
    <property type="entry name" value="TPR"/>
    <property type="match status" value="6"/>
</dbReference>
<accession>A0A316EBW7</accession>
<evidence type="ECO:0000256" key="1">
    <source>
        <dbReference type="SAM" id="SignalP"/>
    </source>
</evidence>
<keyword evidence="3" id="KW-1185">Reference proteome</keyword>